<evidence type="ECO:0000313" key="7">
    <source>
        <dbReference type="Proteomes" id="UP000053724"/>
    </source>
</evidence>
<feature type="transmembrane region" description="Helical" evidence="4">
    <location>
        <begin position="210"/>
        <end position="229"/>
    </location>
</feature>
<evidence type="ECO:0000256" key="4">
    <source>
        <dbReference type="SAM" id="Phobius"/>
    </source>
</evidence>
<name>A0A0N8UHW6_VIBMT</name>
<evidence type="ECO:0000259" key="5">
    <source>
        <dbReference type="PROSITE" id="PS50887"/>
    </source>
</evidence>
<gene>
    <name evidence="6" type="ORF">AAY55_06550</name>
</gene>
<sequence>MIVVSIVLINTPKLLFEEKIHAYERDQLQLTVALQKTRIDYASAILEQFDSASLHPRLQAFFTQNQGNVCVIGYGSPQRCPSNVINAVRSISSAAERVAEPKVRIAFAEDVTLFFKPNGKQIRVLWFHHAQFWSVQQKSISLVLVSGNNIQFLDNPISHYKPLLNYTILRHRDNYGTVHFENTDMSFLRWSIGDHQLISVFNDKVRLFNLIYWVMSACLTLLLILAWLLTRLNLQKVTAQKHAYLDNLTRLHNRHFLRQNYDPKMIEHPHSVAAMIDIDHFKKINDKYGHITGDRILQAVARCLRKNVRDTDVLIRYGGEEFLLLFQAPSIHEAWLTLDRLRERVKEDHLLYGTSISIGFSYIEASLPAAISRADNALYQAKEAGRDTVVAAGQPLSGSVNDLSIPC</sequence>
<dbReference type="SUPFAM" id="SSF55073">
    <property type="entry name" value="Nucleotide cyclase"/>
    <property type="match status" value="1"/>
</dbReference>
<dbReference type="PROSITE" id="PS50887">
    <property type="entry name" value="GGDEF"/>
    <property type="match status" value="1"/>
</dbReference>
<dbReference type="PANTHER" id="PTHR45138">
    <property type="entry name" value="REGULATORY COMPONENTS OF SENSORY TRANSDUCTION SYSTEM"/>
    <property type="match status" value="1"/>
</dbReference>
<keyword evidence="4" id="KW-0472">Membrane</keyword>
<dbReference type="PANTHER" id="PTHR45138:SF9">
    <property type="entry name" value="DIGUANYLATE CYCLASE DGCM-RELATED"/>
    <property type="match status" value="1"/>
</dbReference>
<dbReference type="SMART" id="SM00267">
    <property type="entry name" value="GGDEF"/>
    <property type="match status" value="1"/>
</dbReference>
<dbReference type="EC" id="2.7.7.65" evidence="2"/>
<reference evidence="6 7" key="1">
    <citation type="journal article" date="2015" name="Genome Biol. Evol.">
        <title>The Dynamics of Genetic Interactions between Vibrio metoecus and Vibrio cholerae, Two Close Relatives Co-Occurring in the Environment.</title>
        <authorList>
            <person name="Orata F.D."/>
            <person name="Kirchberger P.C."/>
            <person name="Meheust R."/>
            <person name="Barlow E.J."/>
            <person name="Tarr C.L."/>
            <person name="Boucher Y."/>
        </authorList>
    </citation>
    <scope>NUCLEOTIDE SEQUENCE [LARGE SCALE GENOMIC DNA]</scope>
    <source>
        <strain evidence="6 7">08-2459</strain>
    </source>
</reference>
<dbReference type="FunFam" id="3.30.70.270:FF:000001">
    <property type="entry name" value="Diguanylate cyclase domain protein"/>
    <property type="match status" value="1"/>
</dbReference>
<evidence type="ECO:0000256" key="2">
    <source>
        <dbReference type="ARBA" id="ARBA00012528"/>
    </source>
</evidence>
<dbReference type="InterPro" id="IPR029787">
    <property type="entry name" value="Nucleotide_cyclase"/>
</dbReference>
<proteinExistence type="predicted"/>
<comment type="cofactor">
    <cofactor evidence="1">
        <name>Mg(2+)</name>
        <dbReference type="ChEBI" id="CHEBI:18420"/>
    </cofactor>
</comment>
<dbReference type="Gene3D" id="3.30.70.270">
    <property type="match status" value="1"/>
</dbReference>
<dbReference type="EMBL" id="LCUF01000006">
    <property type="protein sequence ID" value="KQA23938.1"/>
    <property type="molecule type" value="Genomic_DNA"/>
</dbReference>
<comment type="catalytic activity">
    <reaction evidence="3">
        <text>2 GTP = 3',3'-c-di-GMP + 2 diphosphate</text>
        <dbReference type="Rhea" id="RHEA:24898"/>
        <dbReference type="ChEBI" id="CHEBI:33019"/>
        <dbReference type="ChEBI" id="CHEBI:37565"/>
        <dbReference type="ChEBI" id="CHEBI:58805"/>
        <dbReference type="EC" id="2.7.7.65"/>
    </reaction>
</comment>
<accession>A0A0N8UHW6</accession>
<keyword evidence="4" id="KW-0812">Transmembrane</keyword>
<dbReference type="AlphaFoldDB" id="A0A0N8UHW6"/>
<dbReference type="GO" id="GO:0052621">
    <property type="term" value="F:diguanylate cyclase activity"/>
    <property type="evidence" value="ECO:0007669"/>
    <property type="project" value="UniProtKB-EC"/>
</dbReference>
<evidence type="ECO:0000256" key="1">
    <source>
        <dbReference type="ARBA" id="ARBA00001946"/>
    </source>
</evidence>
<dbReference type="GO" id="GO:0005886">
    <property type="term" value="C:plasma membrane"/>
    <property type="evidence" value="ECO:0007669"/>
    <property type="project" value="TreeGrafter"/>
</dbReference>
<protein>
    <recommendedName>
        <fullName evidence="2">diguanylate cyclase</fullName>
        <ecNumber evidence="2">2.7.7.65</ecNumber>
    </recommendedName>
</protein>
<dbReference type="PATRIC" id="fig|1481663.8.peg.4334"/>
<comment type="caution">
    <text evidence="6">The sequence shown here is derived from an EMBL/GenBank/DDBJ whole genome shotgun (WGS) entry which is preliminary data.</text>
</comment>
<dbReference type="GO" id="GO:0043709">
    <property type="term" value="P:cell adhesion involved in single-species biofilm formation"/>
    <property type="evidence" value="ECO:0007669"/>
    <property type="project" value="TreeGrafter"/>
</dbReference>
<organism evidence="6 7">
    <name type="scientific">Vibrio metoecus</name>
    <dbReference type="NCBI Taxonomy" id="1481663"/>
    <lineage>
        <taxon>Bacteria</taxon>
        <taxon>Pseudomonadati</taxon>
        <taxon>Pseudomonadota</taxon>
        <taxon>Gammaproteobacteria</taxon>
        <taxon>Vibrionales</taxon>
        <taxon>Vibrionaceae</taxon>
        <taxon>Vibrio</taxon>
    </lineage>
</organism>
<dbReference type="CDD" id="cd01949">
    <property type="entry name" value="GGDEF"/>
    <property type="match status" value="1"/>
</dbReference>
<dbReference type="Pfam" id="PF00990">
    <property type="entry name" value="GGDEF"/>
    <property type="match status" value="1"/>
</dbReference>
<dbReference type="InterPro" id="IPR043128">
    <property type="entry name" value="Rev_trsase/Diguanyl_cyclase"/>
</dbReference>
<evidence type="ECO:0000313" key="6">
    <source>
        <dbReference type="EMBL" id="KQA23938.1"/>
    </source>
</evidence>
<dbReference type="Proteomes" id="UP000053724">
    <property type="component" value="Unassembled WGS sequence"/>
</dbReference>
<dbReference type="InterPro" id="IPR000160">
    <property type="entry name" value="GGDEF_dom"/>
</dbReference>
<dbReference type="GO" id="GO:1902201">
    <property type="term" value="P:negative regulation of bacterial-type flagellum-dependent cell motility"/>
    <property type="evidence" value="ECO:0007669"/>
    <property type="project" value="TreeGrafter"/>
</dbReference>
<evidence type="ECO:0000256" key="3">
    <source>
        <dbReference type="ARBA" id="ARBA00034247"/>
    </source>
</evidence>
<dbReference type="InterPro" id="IPR050469">
    <property type="entry name" value="Diguanylate_Cyclase"/>
</dbReference>
<dbReference type="NCBIfam" id="TIGR00254">
    <property type="entry name" value="GGDEF"/>
    <property type="match status" value="1"/>
</dbReference>
<keyword evidence="4" id="KW-1133">Transmembrane helix</keyword>
<feature type="domain" description="GGDEF" evidence="5">
    <location>
        <begin position="269"/>
        <end position="394"/>
    </location>
</feature>